<dbReference type="OrthoDB" id="10572035at2759"/>
<gene>
    <name evidence="1" type="ORF">EPI10_016530</name>
</gene>
<dbReference type="AlphaFoldDB" id="A0A5B6VNW7"/>
<organism evidence="1 2">
    <name type="scientific">Gossypium australe</name>
    <dbReference type="NCBI Taxonomy" id="47621"/>
    <lineage>
        <taxon>Eukaryota</taxon>
        <taxon>Viridiplantae</taxon>
        <taxon>Streptophyta</taxon>
        <taxon>Embryophyta</taxon>
        <taxon>Tracheophyta</taxon>
        <taxon>Spermatophyta</taxon>
        <taxon>Magnoliopsida</taxon>
        <taxon>eudicotyledons</taxon>
        <taxon>Gunneridae</taxon>
        <taxon>Pentapetalae</taxon>
        <taxon>rosids</taxon>
        <taxon>malvids</taxon>
        <taxon>Malvales</taxon>
        <taxon>Malvaceae</taxon>
        <taxon>Malvoideae</taxon>
        <taxon>Gossypium</taxon>
    </lineage>
</organism>
<accession>A0A5B6VNW7</accession>
<evidence type="ECO:0000313" key="1">
    <source>
        <dbReference type="EMBL" id="KAA3470852.1"/>
    </source>
</evidence>
<sequence>MRKNIPAMIIIDRDNRQERQKRPFSVMQHMIAKTQSRPRGVRNEWLASKSVIHPAIASPFMAEAHASLQVIKLGITLVFQFLTVLGDSKEMQYNMKRQVSFGGDYERHSTT</sequence>
<name>A0A5B6VNW7_9ROSI</name>
<proteinExistence type="predicted"/>
<dbReference type="EMBL" id="SMMG02000006">
    <property type="protein sequence ID" value="KAA3470852.1"/>
    <property type="molecule type" value="Genomic_DNA"/>
</dbReference>
<protein>
    <submittedName>
        <fullName evidence="1">Glycine, alanine and asparagine-rich protein-like</fullName>
    </submittedName>
</protein>
<keyword evidence="2" id="KW-1185">Reference proteome</keyword>
<dbReference type="Proteomes" id="UP000325315">
    <property type="component" value="Unassembled WGS sequence"/>
</dbReference>
<comment type="caution">
    <text evidence="1">The sequence shown here is derived from an EMBL/GenBank/DDBJ whole genome shotgun (WGS) entry which is preliminary data.</text>
</comment>
<evidence type="ECO:0000313" key="2">
    <source>
        <dbReference type="Proteomes" id="UP000325315"/>
    </source>
</evidence>
<reference evidence="2" key="1">
    <citation type="journal article" date="2019" name="Plant Biotechnol. J.">
        <title>Genome sequencing of the Australian wild diploid species Gossypium australe highlights disease resistance and delayed gland morphogenesis.</title>
        <authorList>
            <person name="Cai Y."/>
            <person name="Cai X."/>
            <person name="Wang Q."/>
            <person name="Wang P."/>
            <person name="Zhang Y."/>
            <person name="Cai C."/>
            <person name="Xu Y."/>
            <person name="Wang K."/>
            <person name="Zhou Z."/>
            <person name="Wang C."/>
            <person name="Geng S."/>
            <person name="Li B."/>
            <person name="Dong Q."/>
            <person name="Hou Y."/>
            <person name="Wang H."/>
            <person name="Ai P."/>
            <person name="Liu Z."/>
            <person name="Yi F."/>
            <person name="Sun M."/>
            <person name="An G."/>
            <person name="Cheng J."/>
            <person name="Zhang Y."/>
            <person name="Shi Q."/>
            <person name="Xie Y."/>
            <person name="Shi X."/>
            <person name="Chang Y."/>
            <person name="Huang F."/>
            <person name="Chen Y."/>
            <person name="Hong S."/>
            <person name="Mi L."/>
            <person name="Sun Q."/>
            <person name="Zhang L."/>
            <person name="Zhou B."/>
            <person name="Peng R."/>
            <person name="Zhang X."/>
            <person name="Liu F."/>
        </authorList>
    </citation>
    <scope>NUCLEOTIDE SEQUENCE [LARGE SCALE GENOMIC DNA]</scope>
    <source>
        <strain evidence="2">cv. PA1801</strain>
    </source>
</reference>